<feature type="non-terminal residue" evidence="2">
    <location>
        <position position="54"/>
    </location>
</feature>
<evidence type="ECO:0000313" key="2">
    <source>
        <dbReference type="EMBL" id="MBA0576655.1"/>
    </source>
</evidence>
<accession>A0A7J8NI60</accession>
<evidence type="ECO:0000313" key="3">
    <source>
        <dbReference type="Proteomes" id="UP000593572"/>
    </source>
</evidence>
<feature type="chain" id="PRO_5029471579" evidence="1">
    <location>
        <begin position="22"/>
        <end position="54"/>
    </location>
</feature>
<keyword evidence="3" id="KW-1185">Reference proteome</keyword>
<proteinExistence type="predicted"/>
<dbReference type="Proteomes" id="UP000593572">
    <property type="component" value="Unassembled WGS sequence"/>
</dbReference>
<feature type="signal peptide" evidence="1">
    <location>
        <begin position="1"/>
        <end position="21"/>
    </location>
</feature>
<keyword evidence="1" id="KW-0732">Signal</keyword>
<gene>
    <name evidence="2" type="ORF">Golob_027669</name>
</gene>
<reference evidence="2 3" key="1">
    <citation type="journal article" date="2019" name="Genome Biol. Evol.">
        <title>Insights into the evolution of the New World diploid cottons (Gossypium, subgenus Houzingenia) based on genome sequencing.</title>
        <authorList>
            <person name="Grover C.E."/>
            <person name="Arick M.A. 2nd"/>
            <person name="Thrash A."/>
            <person name="Conover J.L."/>
            <person name="Sanders W.S."/>
            <person name="Peterson D.G."/>
            <person name="Frelichowski J.E."/>
            <person name="Scheffler J.A."/>
            <person name="Scheffler B.E."/>
            <person name="Wendel J.F."/>
        </authorList>
    </citation>
    <scope>NUCLEOTIDE SEQUENCE [LARGE SCALE GENOMIC DNA]</scope>
    <source>
        <strain evidence="2">157</strain>
        <tissue evidence="2">Leaf</tissue>
    </source>
</reference>
<protein>
    <submittedName>
        <fullName evidence="2">Uncharacterized protein</fullName>
    </submittedName>
</protein>
<sequence length="54" mass="6588">MLMGLLRRSLAILLLVEGSLTDWQLFKRGDIRMFWYIQTAWRSSKRCRLITWRT</sequence>
<dbReference type="AlphaFoldDB" id="A0A7J8NI60"/>
<name>A0A7J8NI60_9ROSI</name>
<organism evidence="2 3">
    <name type="scientific">Gossypium lobatum</name>
    <dbReference type="NCBI Taxonomy" id="34289"/>
    <lineage>
        <taxon>Eukaryota</taxon>
        <taxon>Viridiplantae</taxon>
        <taxon>Streptophyta</taxon>
        <taxon>Embryophyta</taxon>
        <taxon>Tracheophyta</taxon>
        <taxon>Spermatophyta</taxon>
        <taxon>Magnoliopsida</taxon>
        <taxon>eudicotyledons</taxon>
        <taxon>Gunneridae</taxon>
        <taxon>Pentapetalae</taxon>
        <taxon>rosids</taxon>
        <taxon>malvids</taxon>
        <taxon>Malvales</taxon>
        <taxon>Malvaceae</taxon>
        <taxon>Malvoideae</taxon>
        <taxon>Gossypium</taxon>
    </lineage>
</organism>
<evidence type="ECO:0000256" key="1">
    <source>
        <dbReference type="SAM" id="SignalP"/>
    </source>
</evidence>
<dbReference type="EMBL" id="JABEZX010350692">
    <property type="protein sequence ID" value="MBA0576655.1"/>
    <property type="molecule type" value="Genomic_DNA"/>
</dbReference>
<comment type="caution">
    <text evidence="2">The sequence shown here is derived from an EMBL/GenBank/DDBJ whole genome shotgun (WGS) entry which is preliminary data.</text>
</comment>